<feature type="region of interest" description="Disordered" evidence="2">
    <location>
        <begin position="367"/>
        <end position="413"/>
    </location>
</feature>
<feature type="compositionally biased region" description="Polar residues" evidence="2">
    <location>
        <begin position="367"/>
        <end position="382"/>
    </location>
</feature>
<organism evidence="4">
    <name type="scientific">Haliotis discus discus</name>
    <name type="common">disc abalone</name>
    <dbReference type="NCBI Taxonomy" id="91233"/>
    <lineage>
        <taxon>Eukaryota</taxon>
        <taxon>Metazoa</taxon>
        <taxon>Spiralia</taxon>
        <taxon>Lophotrochozoa</taxon>
        <taxon>Mollusca</taxon>
        <taxon>Gastropoda</taxon>
        <taxon>Vetigastropoda</taxon>
        <taxon>Lepetellida</taxon>
        <taxon>Haliotoidea</taxon>
        <taxon>Haliotidae</taxon>
        <taxon>Haliotis</taxon>
    </lineage>
</organism>
<dbReference type="GO" id="GO:0005737">
    <property type="term" value="C:cytoplasm"/>
    <property type="evidence" value="ECO:0007669"/>
    <property type="project" value="TreeGrafter"/>
</dbReference>
<reference evidence="4" key="1">
    <citation type="submission" date="2018-04" db="EMBL/GenBank/DDBJ databases">
        <authorList>
            <person name="Priyathilaka T.T."/>
            <person name="Lee J."/>
        </authorList>
    </citation>
    <scope>NUCLEOTIDE SEQUENCE</scope>
</reference>
<dbReference type="PANTHER" id="PTHR22922">
    <property type="entry name" value="GPI-ANCHORED PROTEIN P137"/>
    <property type="match status" value="1"/>
</dbReference>
<feature type="region of interest" description="Disordered" evidence="2">
    <location>
        <begin position="225"/>
        <end position="267"/>
    </location>
</feature>
<dbReference type="Pfam" id="PF18293">
    <property type="entry name" value="Caprin-1_dimer"/>
    <property type="match status" value="1"/>
</dbReference>
<feature type="compositionally biased region" description="Gly residues" evidence="2">
    <location>
        <begin position="542"/>
        <end position="554"/>
    </location>
</feature>
<dbReference type="EMBL" id="MH205670">
    <property type="protein sequence ID" value="AYP63829.1"/>
    <property type="molecule type" value="mRNA"/>
</dbReference>
<feature type="region of interest" description="Disordered" evidence="2">
    <location>
        <begin position="505"/>
        <end position="679"/>
    </location>
</feature>
<feature type="compositionally biased region" description="Polar residues" evidence="2">
    <location>
        <begin position="396"/>
        <end position="413"/>
    </location>
</feature>
<feature type="compositionally biased region" description="Low complexity" evidence="2">
    <location>
        <begin position="383"/>
        <end position="395"/>
    </location>
</feature>
<evidence type="ECO:0000259" key="3">
    <source>
        <dbReference type="Pfam" id="PF18293"/>
    </source>
</evidence>
<dbReference type="InterPro" id="IPR028816">
    <property type="entry name" value="Caprin"/>
</dbReference>
<feature type="compositionally biased region" description="Polar residues" evidence="2">
    <location>
        <begin position="592"/>
        <end position="606"/>
    </location>
</feature>
<sequence>MPTASTDSEKKGPVEAQTPIKQAIAIVERKVRNLEKRKTKLDNIKQKAASGGKLELDQKNAIEHYEEVIQTLEYSRELQKQFAAISNEAGKLMKKQARREKLDRQLHEIKRIQELLQVQNLLDSLGSQNVRSDFQTGKHGAVVLTEENLNQLDELYQLISPTREGEDYHKKLNAAAEHIVSLLESKQKEVIGTTYKDLKELIDLISGCGYFEAVQKLENEESAANTAAVAEVDEAVDEEDDGGEDVESSEDGKTESQPDEPALDLPVSQPPQEVLTQAAPPQLNNMAHQGGPAAYYANEVFPQPNQRPIDEIVSSVQGSFNFLQESTIDVDSAPHIDPAVVAAQPMPRSSAQQTPDTTLSGFATQAYDQQNNPTPAQTSNNLAEQQQQRYQSAEQTTLSQQNMDYPSSQQFRQNALSQNIQTESMFPPAAEDTAPISHGMMNQTGSDNSMGQYDIPPSIPLPQSQDNQQPNISNQPEKKFTMNAAAPVFQSMYSQAGVQEQIGDGLNQSSQNADSNGANNFQNNRYQNDGFQQRGPRREGSGYRGRGGRGGNTGGNNSNMQNGFNRNAGGGNVSGGPNSGRGGRGGQYQGYTSRNNYQSDGYQGYNNSGGGFNQGYKQRGGGSGGQMRGSGGGDRGGMRNSGGMRGGGPSRNNSNNGPRTVGARGNGVGRPNSGGQFQQ</sequence>
<accession>A0A8R9Z6D4</accession>
<feature type="compositionally biased region" description="Low complexity" evidence="2">
    <location>
        <begin position="650"/>
        <end position="659"/>
    </location>
</feature>
<dbReference type="PANTHER" id="PTHR22922:SF19">
    <property type="entry name" value="CAPRIN HOMOLOG"/>
    <property type="match status" value="1"/>
</dbReference>
<evidence type="ECO:0000313" key="4">
    <source>
        <dbReference type="EMBL" id="AYP63829.1"/>
    </source>
</evidence>
<feature type="compositionally biased region" description="Acidic residues" evidence="2">
    <location>
        <begin position="231"/>
        <end position="249"/>
    </location>
</feature>
<dbReference type="InterPro" id="IPR041637">
    <property type="entry name" value="Caprin-1_dimer"/>
</dbReference>
<feature type="domain" description="Caprin-1 dimerization" evidence="3">
    <location>
        <begin position="98"/>
        <end position="212"/>
    </location>
</feature>
<evidence type="ECO:0000256" key="1">
    <source>
        <dbReference type="ARBA" id="ARBA00007950"/>
    </source>
</evidence>
<feature type="compositionally biased region" description="Gly residues" evidence="2">
    <location>
        <begin position="568"/>
        <end position="588"/>
    </location>
</feature>
<proteinExistence type="evidence at transcript level"/>
<protein>
    <submittedName>
        <fullName evidence="4">Caprin-1-like isoform X1</fullName>
    </submittedName>
</protein>
<dbReference type="AlphaFoldDB" id="A0A8R9Z6D4"/>
<feature type="compositionally biased region" description="Gly residues" evidence="2">
    <location>
        <begin position="607"/>
        <end position="649"/>
    </location>
</feature>
<feature type="compositionally biased region" description="Polar residues" evidence="2">
    <location>
        <begin position="440"/>
        <end position="451"/>
    </location>
</feature>
<name>A0A8R9Z6D4_HALDI</name>
<evidence type="ECO:0000256" key="2">
    <source>
        <dbReference type="SAM" id="MobiDB-lite"/>
    </source>
</evidence>
<comment type="similarity">
    <text evidence="1">Belongs to the caprin family.</text>
</comment>
<dbReference type="GO" id="GO:0003723">
    <property type="term" value="F:RNA binding"/>
    <property type="evidence" value="ECO:0007669"/>
    <property type="project" value="TreeGrafter"/>
</dbReference>
<feature type="compositionally biased region" description="Polar residues" evidence="2">
    <location>
        <begin position="506"/>
        <end position="531"/>
    </location>
</feature>
<feature type="compositionally biased region" description="Polar residues" evidence="2">
    <location>
        <begin position="461"/>
        <end position="475"/>
    </location>
</feature>
<feature type="region of interest" description="Disordered" evidence="2">
    <location>
        <begin position="429"/>
        <end position="475"/>
    </location>
</feature>